<name>A0A818KII0_9BILA</name>
<dbReference type="PANTHER" id="PTHR45527:SF1">
    <property type="entry name" value="FATTY ACID SYNTHASE"/>
    <property type="match status" value="1"/>
</dbReference>
<dbReference type="GO" id="GO:0043041">
    <property type="term" value="P:amino acid activation for nonribosomal peptide biosynthetic process"/>
    <property type="evidence" value="ECO:0007669"/>
    <property type="project" value="TreeGrafter"/>
</dbReference>
<dbReference type="GO" id="GO:0044550">
    <property type="term" value="P:secondary metabolite biosynthetic process"/>
    <property type="evidence" value="ECO:0007669"/>
    <property type="project" value="TreeGrafter"/>
</dbReference>
<sequence>MILIIADNLYRNLKNTCRESGITLSSIFLFVWHKILSVYGNSSQTVIGTTVSGRNLPVNDIETSVGLFINTLPLIVNHYADGLIIDAIKDIQDKMNEMITRSNVDFSQLSKGKMKRSLFDCLFVYENYPTLEGKVQGNEQLLKFETKYSVEKLDYPLAVVAYET</sequence>
<dbReference type="Gene3D" id="3.30.559.10">
    <property type="entry name" value="Chloramphenicol acetyltransferase-like domain"/>
    <property type="match status" value="1"/>
</dbReference>
<dbReference type="GO" id="GO:0005737">
    <property type="term" value="C:cytoplasm"/>
    <property type="evidence" value="ECO:0007669"/>
    <property type="project" value="TreeGrafter"/>
</dbReference>
<evidence type="ECO:0000313" key="2">
    <source>
        <dbReference type="EMBL" id="CAF3562419.1"/>
    </source>
</evidence>
<proteinExistence type="predicted"/>
<dbReference type="EMBL" id="CAJOBQ010010034">
    <property type="protein sequence ID" value="CAF4702892.1"/>
    <property type="molecule type" value="Genomic_DNA"/>
</dbReference>
<gene>
    <name evidence="2" type="ORF">FME351_LOCUS20028</name>
    <name evidence="3" type="ORF">TSG867_LOCUS33408</name>
</gene>
<dbReference type="GO" id="GO:0003824">
    <property type="term" value="F:catalytic activity"/>
    <property type="evidence" value="ECO:0007669"/>
    <property type="project" value="InterPro"/>
</dbReference>
<reference evidence="2" key="1">
    <citation type="submission" date="2021-02" db="EMBL/GenBank/DDBJ databases">
        <authorList>
            <person name="Nowell W R."/>
        </authorList>
    </citation>
    <scope>NUCLEOTIDE SEQUENCE</scope>
</reference>
<dbReference type="SUPFAM" id="SSF52777">
    <property type="entry name" value="CoA-dependent acyltransferases"/>
    <property type="match status" value="1"/>
</dbReference>
<dbReference type="Gene3D" id="3.30.559.30">
    <property type="entry name" value="Nonribosomal peptide synthetase, condensation domain"/>
    <property type="match status" value="1"/>
</dbReference>
<evidence type="ECO:0000313" key="3">
    <source>
        <dbReference type="EMBL" id="CAF4702892.1"/>
    </source>
</evidence>
<dbReference type="PANTHER" id="PTHR45527">
    <property type="entry name" value="NONRIBOSOMAL PEPTIDE SYNTHETASE"/>
    <property type="match status" value="1"/>
</dbReference>
<feature type="non-terminal residue" evidence="2">
    <location>
        <position position="164"/>
    </location>
</feature>
<dbReference type="GO" id="GO:0031177">
    <property type="term" value="F:phosphopantetheine binding"/>
    <property type="evidence" value="ECO:0007669"/>
    <property type="project" value="TreeGrafter"/>
</dbReference>
<accession>A0A818KII0</accession>
<dbReference type="Pfam" id="PF00668">
    <property type="entry name" value="Condensation"/>
    <property type="match status" value="1"/>
</dbReference>
<comment type="caution">
    <text evidence="2">The sequence shown here is derived from an EMBL/GenBank/DDBJ whole genome shotgun (WGS) entry which is preliminary data.</text>
</comment>
<dbReference type="Proteomes" id="UP000663862">
    <property type="component" value="Unassembled WGS sequence"/>
</dbReference>
<dbReference type="AlphaFoldDB" id="A0A818KII0"/>
<dbReference type="InterPro" id="IPR023213">
    <property type="entry name" value="CAT-like_dom_sf"/>
</dbReference>
<evidence type="ECO:0000313" key="4">
    <source>
        <dbReference type="Proteomes" id="UP000663869"/>
    </source>
</evidence>
<organism evidence="2 4">
    <name type="scientific">Rotaria socialis</name>
    <dbReference type="NCBI Taxonomy" id="392032"/>
    <lineage>
        <taxon>Eukaryota</taxon>
        <taxon>Metazoa</taxon>
        <taxon>Spiralia</taxon>
        <taxon>Gnathifera</taxon>
        <taxon>Rotifera</taxon>
        <taxon>Eurotatoria</taxon>
        <taxon>Bdelloidea</taxon>
        <taxon>Philodinida</taxon>
        <taxon>Philodinidae</taxon>
        <taxon>Rotaria</taxon>
    </lineage>
</organism>
<dbReference type="Proteomes" id="UP000663869">
    <property type="component" value="Unassembled WGS sequence"/>
</dbReference>
<evidence type="ECO:0000259" key="1">
    <source>
        <dbReference type="Pfam" id="PF00668"/>
    </source>
</evidence>
<protein>
    <recommendedName>
        <fullName evidence="1">Condensation domain-containing protein</fullName>
    </recommendedName>
</protein>
<feature type="domain" description="Condensation" evidence="1">
    <location>
        <begin position="6"/>
        <end position="163"/>
    </location>
</feature>
<dbReference type="EMBL" id="CAJNYU010002534">
    <property type="protein sequence ID" value="CAF3562419.1"/>
    <property type="molecule type" value="Genomic_DNA"/>
</dbReference>
<dbReference type="InterPro" id="IPR001242">
    <property type="entry name" value="Condensation_dom"/>
</dbReference>